<organism evidence="2 3">
    <name type="scientific">Xylaria arbuscula</name>
    <dbReference type="NCBI Taxonomy" id="114810"/>
    <lineage>
        <taxon>Eukaryota</taxon>
        <taxon>Fungi</taxon>
        <taxon>Dikarya</taxon>
        <taxon>Ascomycota</taxon>
        <taxon>Pezizomycotina</taxon>
        <taxon>Sordariomycetes</taxon>
        <taxon>Xylariomycetidae</taxon>
        <taxon>Xylariales</taxon>
        <taxon>Xylariaceae</taxon>
        <taxon>Xylaria</taxon>
    </lineage>
</organism>
<dbReference type="SMART" id="SM00028">
    <property type="entry name" value="TPR"/>
    <property type="match status" value="5"/>
</dbReference>
<keyword evidence="1" id="KW-0175">Coiled coil</keyword>
<gene>
    <name evidence="2" type="ORF">NPX13_g7698</name>
</gene>
<dbReference type="InterPro" id="IPR011990">
    <property type="entry name" value="TPR-like_helical_dom_sf"/>
</dbReference>
<name>A0A9W8TK54_9PEZI</name>
<evidence type="ECO:0000256" key="1">
    <source>
        <dbReference type="SAM" id="Coils"/>
    </source>
</evidence>
<dbReference type="Pfam" id="PF13424">
    <property type="entry name" value="TPR_12"/>
    <property type="match status" value="1"/>
</dbReference>
<dbReference type="InterPro" id="IPR027417">
    <property type="entry name" value="P-loop_NTPase"/>
</dbReference>
<dbReference type="SUPFAM" id="SSF48452">
    <property type="entry name" value="TPR-like"/>
    <property type="match status" value="2"/>
</dbReference>
<dbReference type="SUPFAM" id="SSF52540">
    <property type="entry name" value="P-loop containing nucleoside triphosphate hydrolases"/>
    <property type="match status" value="1"/>
</dbReference>
<accession>A0A9W8TK54</accession>
<dbReference type="InterPro" id="IPR019734">
    <property type="entry name" value="TPR_rpt"/>
</dbReference>
<sequence>MADIFSVVSATAGLLDITVRLVKYAKELQKGSGTIQGELKSLIDEADILEGVCNAVSYAYNQSVSRLQKEGPRQRKWDQSTETIQGLWQQLARIITHCHRIVQKIYDILKDISQPTPQRLSKHVDRLVKAHRKRSKEEDLQQCRRELSLFQSSMHLFLSLITREEEQDSKDRTEKSFENLTDQLKVVQSKMSGFDKSPGSIGDNKYDSESFSARRELETGISNAIKRIPTNKYYQTPQATQRRFVVYGLRGSGKTQFCCRFADLNRESFWGVFSIDGSSVDSITKSLRNIAKLAGRDANANAALDWLSTVQDKWLLLFDNADDEDIGIENYFPKGMGGHILITTTKRTLRVLGNVEPGYYDFSGLRFDEASSLLLRAASLPRPWKPSWESLAVNITEALGHLALAIVHAGAAIRDRLCSLQDYLGWYKRYWENLRDKENVRHATSQEAAICTTFEICYERLEQKQNNTAAADAIELLHLEADHETNAVTAEKPNLLQKQPIFGHKVRRTLASLYTFIIGANMRPPLPSLLRDGEQILNPEVREDRIRKALSELENLSLIYFNETRETYTMHANEVLPSEDPVVHKWARNRPRMGLRYQALWADVASHVLSASILLPPLGTGTDDELHHASLLPHIDHIQACRAEINTNLDMESRKFWRARFLKVSPISAHRVRMSAKFGHVYMQCGDFQKAEQLFTEVVNALTSILGPGNHRTRYAQAALAAAYWQQGKVDEAVNLQQSIVTTCEEYLGRDDPDTLRALHRLSVTFWQRGQYNAAKKLQVQVVGGLTKVLGTRHVDTLEAMNSLGNTLMKFYTPEDLHESFELISEAVKGLREFLGDEHLQTTFAKENLARVSCLMDDQALLRPALQLMREVVSTRKARMGREAPWTLMALGNMAIVVGALGHYEEAERLVTDALGIAERNKTVSSSHIGVLFGKQVLAVMVNHQGRYSEAEEILTKVIHEQRYMSSRSHDFHPDRIVSMIELARCYERQGKLQKSIDICNETVQGMEDTAKGGHPFIGILKEACNVMEERIKNAPAGGPQLESTTTTVRFPEWLFKIYDR</sequence>
<keyword evidence="3" id="KW-1185">Reference proteome</keyword>
<dbReference type="PANTHER" id="PTHR46082">
    <property type="entry name" value="ATP/GTP-BINDING PROTEIN-RELATED"/>
    <property type="match status" value="1"/>
</dbReference>
<dbReference type="EMBL" id="JANPWZ010001562">
    <property type="protein sequence ID" value="KAJ3564864.1"/>
    <property type="molecule type" value="Genomic_DNA"/>
</dbReference>
<evidence type="ECO:0008006" key="4">
    <source>
        <dbReference type="Google" id="ProtNLM"/>
    </source>
</evidence>
<comment type="caution">
    <text evidence="2">The sequence shown here is derived from an EMBL/GenBank/DDBJ whole genome shotgun (WGS) entry which is preliminary data.</text>
</comment>
<proteinExistence type="predicted"/>
<dbReference type="VEuPathDB" id="FungiDB:F4678DRAFT_416037"/>
<dbReference type="Proteomes" id="UP001148614">
    <property type="component" value="Unassembled WGS sequence"/>
</dbReference>
<evidence type="ECO:0000313" key="2">
    <source>
        <dbReference type="EMBL" id="KAJ3564864.1"/>
    </source>
</evidence>
<dbReference type="AlphaFoldDB" id="A0A9W8TK54"/>
<dbReference type="Gene3D" id="1.25.40.10">
    <property type="entry name" value="Tetratricopeptide repeat domain"/>
    <property type="match status" value="2"/>
</dbReference>
<evidence type="ECO:0000313" key="3">
    <source>
        <dbReference type="Proteomes" id="UP001148614"/>
    </source>
</evidence>
<dbReference type="Gene3D" id="3.40.50.300">
    <property type="entry name" value="P-loop containing nucleotide triphosphate hydrolases"/>
    <property type="match status" value="1"/>
</dbReference>
<protein>
    <recommendedName>
        <fullName evidence="4">Fungal N-terminal domain-containing protein</fullName>
    </recommendedName>
</protein>
<feature type="coiled-coil region" evidence="1">
    <location>
        <begin position="163"/>
        <end position="190"/>
    </location>
</feature>
<dbReference type="PANTHER" id="PTHR46082:SF6">
    <property type="entry name" value="AAA+ ATPASE DOMAIN-CONTAINING PROTEIN-RELATED"/>
    <property type="match status" value="1"/>
</dbReference>
<dbReference type="InterPro" id="IPR053137">
    <property type="entry name" value="NLR-like"/>
</dbReference>
<reference evidence="2" key="1">
    <citation type="submission" date="2022-07" db="EMBL/GenBank/DDBJ databases">
        <title>Genome Sequence of Xylaria arbuscula.</title>
        <authorList>
            <person name="Buettner E."/>
        </authorList>
    </citation>
    <scope>NUCLEOTIDE SEQUENCE</scope>
    <source>
        <strain evidence="2">VT107</strain>
    </source>
</reference>